<reference evidence="3" key="1">
    <citation type="journal article" date="2021" name="Nat. Commun.">
        <title>Genetic determinants of endophytism in the Arabidopsis root mycobiome.</title>
        <authorList>
            <person name="Mesny F."/>
            <person name="Miyauchi S."/>
            <person name="Thiergart T."/>
            <person name="Pickel B."/>
            <person name="Atanasova L."/>
            <person name="Karlsson M."/>
            <person name="Huettel B."/>
            <person name="Barry K.W."/>
            <person name="Haridas S."/>
            <person name="Chen C."/>
            <person name="Bauer D."/>
            <person name="Andreopoulos W."/>
            <person name="Pangilinan J."/>
            <person name="LaButti K."/>
            <person name="Riley R."/>
            <person name="Lipzen A."/>
            <person name="Clum A."/>
            <person name="Drula E."/>
            <person name="Henrissat B."/>
            <person name="Kohler A."/>
            <person name="Grigoriev I.V."/>
            <person name="Martin F.M."/>
            <person name="Hacquard S."/>
        </authorList>
    </citation>
    <scope>NUCLEOTIDE SEQUENCE</scope>
    <source>
        <strain evidence="3">MPI-SDFR-AT-0120</strain>
    </source>
</reference>
<accession>A0A8K0QYX4</accession>
<dbReference type="EMBL" id="JAGMVJ010000017">
    <property type="protein sequence ID" value="KAH7078372.1"/>
    <property type="molecule type" value="Genomic_DNA"/>
</dbReference>
<feature type="compositionally biased region" description="Basic and acidic residues" evidence="1">
    <location>
        <begin position="556"/>
        <end position="568"/>
    </location>
</feature>
<organism evidence="3 4">
    <name type="scientific">Paraphoma chrysanthemicola</name>
    <dbReference type="NCBI Taxonomy" id="798071"/>
    <lineage>
        <taxon>Eukaryota</taxon>
        <taxon>Fungi</taxon>
        <taxon>Dikarya</taxon>
        <taxon>Ascomycota</taxon>
        <taxon>Pezizomycotina</taxon>
        <taxon>Dothideomycetes</taxon>
        <taxon>Pleosporomycetidae</taxon>
        <taxon>Pleosporales</taxon>
        <taxon>Pleosporineae</taxon>
        <taxon>Phaeosphaeriaceae</taxon>
        <taxon>Paraphoma</taxon>
    </lineage>
</organism>
<feature type="region of interest" description="Disordered" evidence="1">
    <location>
        <begin position="547"/>
        <end position="568"/>
    </location>
</feature>
<keyword evidence="4" id="KW-1185">Reference proteome</keyword>
<keyword evidence="2" id="KW-0472">Membrane</keyword>
<evidence type="ECO:0000313" key="4">
    <source>
        <dbReference type="Proteomes" id="UP000813461"/>
    </source>
</evidence>
<comment type="caution">
    <text evidence="3">The sequence shown here is derived from an EMBL/GenBank/DDBJ whole genome shotgun (WGS) entry which is preliminary data.</text>
</comment>
<gene>
    <name evidence="3" type="ORF">FB567DRAFT_533761</name>
</gene>
<proteinExistence type="predicted"/>
<keyword evidence="2" id="KW-1133">Transmembrane helix</keyword>
<evidence type="ECO:0000313" key="3">
    <source>
        <dbReference type="EMBL" id="KAH7078372.1"/>
    </source>
</evidence>
<dbReference type="Proteomes" id="UP000813461">
    <property type="component" value="Unassembled WGS sequence"/>
</dbReference>
<dbReference type="AlphaFoldDB" id="A0A8K0QYX4"/>
<evidence type="ECO:0000256" key="1">
    <source>
        <dbReference type="SAM" id="MobiDB-lite"/>
    </source>
</evidence>
<keyword evidence="2" id="KW-0812">Transmembrane</keyword>
<dbReference type="OrthoDB" id="10358099at2759"/>
<name>A0A8K0QYX4_9PLEO</name>
<feature type="transmembrane region" description="Helical" evidence="2">
    <location>
        <begin position="451"/>
        <end position="477"/>
    </location>
</feature>
<feature type="transmembrane region" description="Helical" evidence="2">
    <location>
        <begin position="395"/>
        <end position="417"/>
    </location>
</feature>
<feature type="transmembrane region" description="Helical" evidence="2">
    <location>
        <begin position="497"/>
        <end position="516"/>
    </location>
</feature>
<protein>
    <submittedName>
        <fullName evidence="3">Uncharacterized protein</fullName>
    </submittedName>
</protein>
<sequence length="568" mass="62202">MAYIGDAITILDYVRHIPNMAFMQYDHEHQVLTAKFRQARADFTVREALAGTLGADGSPAILLVLKVELKPANSKWKIRYADLNLSFGQQGGDGALQVVRIAPNERLEYQTGVSVYGRMADTTEIVAEERICNIARWRVVAEDAFAGPRGITSSNSLHVAVLLRYDRSKSDVWMRAFLSLGVARAGVSPTSTSSETQALGMMIRPTNQDLRNFDAMDLEQEVEAHYSRSANEAAMLPLSRSKFRLSVLRNILTGEFSSSKAQVYISLTARIIGQGLEGFGGAMLAFAALKPNINSEAARWAISVPAFVGLVVPAVCKVFPYLDPSTWSAGDDVLEKLDKHYPNVIGIPGAQSLTADIMAPTLLVENLGQTLLDVVGCLVGILWNMAAGNGLVQNGYVGLISCVVASASIALSFLCSWQCFRKVDGSILLTGVVNDETPVLRREARRLIQRFQYFIAAPILLGIICALASVLGAAYMFGRIGCAESLNNRTSERNDYIVGQVFPAAVNFVFIARYLAELPHLLLRFGEQETDALLVYQRSWRERNLRAVERSTQAPPKEESGEAEISKV</sequence>
<evidence type="ECO:0000256" key="2">
    <source>
        <dbReference type="SAM" id="Phobius"/>
    </source>
</evidence>